<evidence type="ECO:0000313" key="2">
    <source>
        <dbReference type="Proteomes" id="UP000054721"/>
    </source>
</evidence>
<reference evidence="1 2" key="1">
    <citation type="submission" date="2015-05" db="EMBL/GenBank/DDBJ databases">
        <title>Evolution of Trichinella species and genotypes.</title>
        <authorList>
            <person name="Korhonen P.K."/>
            <person name="Edoardo P."/>
            <person name="Giuseppe L.R."/>
            <person name="Gasser R.B."/>
        </authorList>
    </citation>
    <scope>NUCLEOTIDE SEQUENCE [LARGE SCALE GENOMIC DNA]</scope>
    <source>
        <strain evidence="1">ISS10</strain>
    </source>
</reference>
<comment type="caution">
    <text evidence="1">The sequence shown here is derived from an EMBL/GenBank/DDBJ whole genome shotgun (WGS) entry which is preliminary data.</text>
</comment>
<dbReference type="EMBL" id="JYDW01000098">
    <property type="protein sequence ID" value="KRZ56212.1"/>
    <property type="molecule type" value="Genomic_DNA"/>
</dbReference>
<gene>
    <name evidence="1" type="ORF">T02_16057</name>
</gene>
<dbReference type="AlphaFoldDB" id="A0A0V1L9G5"/>
<organism evidence="1 2">
    <name type="scientific">Trichinella nativa</name>
    <dbReference type="NCBI Taxonomy" id="6335"/>
    <lineage>
        <taxon>Eukaryota</taxon>
        <taxon>Metazoa</taxon>
        <taxon>Ecdysozoa</taxon>
        <taxon>Nematoda</taxon>
        <taxon>Enoplea</taxon>
        <taxon>Dorylaimia</taxon>
        <taxon>Trichinellida</taxon>
        <taxon>Trichinellidae</taxon>
        <taxon>Trichinella</taxon>
    </lineage>
</organism>
<name>A0A0V1L9G5_9BILA</name>
<evidence type="ECO:0000313" key="1">
    <source>
        <dbReference type="EMBL" id="KRZ56212.1"/>
    </source>
</evidence>
<dbReference type="Proteomes" id="UP000054721">
    <property type="component" value="Unassembled WGS sequence"/>
</dbReference>
<protein>
    <submittedName>
        <fullName evidence="1">Uncharacterized protein</fullName>
    </submittedName>
</protein>
<keyword evidence="2" id="KW-1185">Reference proteome</keyword>
<proteinExistence type="predicted"/>
<accession>A0A0V1L9G5</accession>
<sequence>MREFTHYTTLTCINSLIKINEKLLLHICFEKKEKSNSNKRELQPIIVNNKKTGRQKCIKFLAKVWSKTGASGSLFEG</sequence>